<organism evidence="3">
    <name type="scientific">wastewater metagenome</name>
    <dbReference type="NCBI Taxonomy" id="527639"/>
    <lineage>
        <taxon>unclassified sequences</taxon>
        <taxon>metagenomes</taxon>
        <taxon>ecological metagenomes</taxon>
    </lineage>
</organism>
<gene>
    <name evidence="3" type="ORF">WWTP_pFosmid_1C_0021</name>
</gene>
<keyword evidence="1 3" id="KW-0808">Transferase</keyword>
<dbReference type="GO" id="GO:0016020">
    <property type="term" value="C:membrane"/>
    <property type="evidence" value="ECO:0007669"/>
    <property type="project" value="InterPro"/>
</dbReference>
<keyword evidence="2" id="KW-1133">Transmembrane helix</keyword>
<dbReference type="InterPro" id="IPR043130">
    <property type="entry name" value="CDP-OH_PTrfase_TM_dom"/>
</dbReference>
<evidence type="ECO:0000313" key="3">
    <source>
        <dbReference type="EMBL" id="CDL65383.1"/>
    </source>
</evidence>
<evidence type="ECO:0000256" key="1">
    <source>
        <dbReference type="ARBA" id="ARBA00022679"/>
    </source>
</evidence>
<protein>
    <submittedName>
        <fullName evidence="3">CDP-alcohol phosphatidyltransferase</fullName>
    </submittedName>
</protein>
<dbReference type="InterPro" id="IPR000462">
    <property type="entry name" value="CDP-OH_P_trans"/>
</dbReference>
<keyword evidence="2" id="KW-0472">Membrane</keyword>
<dbReference type="GO" id="GO:0016780">
    <property type="term" value="F:phosphotransferase activity, for other substituted phosphate groups"/>
    <property type="evidence" value="ECO:0007669"/>
    <property type="project" value="InterPro"/>
</dbReference>
<geneLocation type="plasmid" evidence="3">
    <name>fosmid 1C_2</name>
</geneLocation>
<dbReference type="Pfam" id="PF01066">
    <property type="entry name" value="CDP-OH_P_transf"/>
    <property type="match status" value="1"/>
</dbReference>
<feature type="transmembrane region" description="Helical" evidence="2">
    <location>
        <begin position="113"/>
        <end position="133"/>
    </location>
</feature>
<dbReference type="Gene3D" id="1.20.120.1760">
    <property type="match status" value="1"/>
</dbReference>
<accession>A0A0A8KXK6</accession>
<feature type="transmembrane region" description="Helical" evidence="2">
    <location>
        <begin position="87"/>
        <end position="106"/>
    </location>
</feature>
<keyword evidence="3" id="KW-0614">Plasmid</keyword>
<dbReference type="InterPro" id="IPR048254">
    <property type="entry name" value="CDP_ALCOHOL_P_TRANSF_CS"/>
</dbReference>
<dbReference type="EMBL" id="HG796238">
    <property type="protein sequence ID" value="CDL65383.1"/>
    <property type="molecule type" value="Genomic_DNA"/>
</dbReference>
<reference evidence="3" key="1">
    <citation type="journal article" date="2015" name="Res. Microbiol.">
        <title>New FeFe-hydrogenase genes identified in a metagenomic fosmid library from a municipal wastewater treatment plant as revealed by high-throughput sequencing.</title>
        <authorList>
            <person name="Tomazetto G."/>
            <person name="Wibberg D."/>
            <person name="Schluter A."/>
            <person name="Oliveira V.M."/>
        </authorList>
    </citation>
    <scope>NUCLEOTIDE SEQUENCE</scope>
    <source>
        <plasmid evidence="3">fosmid 1C_2</plasmid>
    </source>
</reference>
<evidence type="ECO:0000256" key="2">
    <source>
        <dbReference type="SAM" id="Phobius"/>
    </source>
</evidence>
<name>A0A0A8KXK6_9ZZZZ</name>
<keyword evidence="2" id="KW-0812">Transmembrane</keyword>
<feature type="transmembrane region" description="Helical" evidence="2">
    <location>
        <begin position="139"/>
        <end position="161"/>
    </location>
</feature>
<dbReference type="GO" id="GO:0008654">
    <property type="term" value="P:phospholipid biosynthetic process"/>
    <property type="evidence" value="ECO:0007669"/>
    <property type="project" value="InterPro"/>
</dbReference>
<dbReference type="PROSITE" id="PS00379">
    <property type="entry name" value="CDP_ALCOHOL_P_TRANSF"/>
    <property type="match status" value="1"/>
</dbReference>
<proteinExistence type="predicted"/>
<dbReference type="AlphaFoldDB" id="A0A0A8KXK6"/>
<sequence>MKHIPNILTGLRILCSALLLATPVYSSRFYLFYLVCGVTDFLDGRLARRLHAASKAGASLDNIADYTLLTSTAIRVLPTLEIETWSLIWGICMLIAHVTSSIIAWVKYKRVVVLHTLANKLLGGAVYAIPLLAGFGNQTILISTVSAFMCFSVPEEIYLLLTSKQLEPDVRGIFFNNSNIHRGYSEIADVPNTITSE</sequence>